<dbReference type="EMBL" id="KV878593">
    <property type="protein sequence ID" value="OJJ55191.1"/>
    <property type="molecule type" value="Genomic_DNA"/>
</dbReference>
<gene>
    <name evidence="1" type="ORF">ASPSYDRAFT_452544</name>
</gene>
<keyword evidence="2" id="KW-1185">Reference proteome</keyword>
<accession>A0A1L9T745</accession>
<evidence type="ECO:0000313" key="1">
    <source>
        <dbReference type="EMBL" id="OJJ55191.1"/>
    </source>
</evidence>
<dbReference type="Proteomes" id="UP000184356">
    <property type="component" value="Unassembled WGS sequence"/>
</dbReference>
<reference evidence="2" key="1">
    <citation type="journal article" date="2017" name="Genome Biol.">
        <title>Comparative genomics reveals high biological diversity and specific adaptations in the industrially and medically important fungal genus Aspergillus.</title>
        <authorList>
            <person name="de Vries R.P."/>
            <person name="Riley R."/>
            <person name="Wiebenga A."/>
            <person name="Aguilar-Osorio G."/>
            <person name="Amillis S."/>
            <person name="Uchima C.A."/>
            <person name="Anderluh G."/>
            <person name="Asadollahi M."/>
            <person name="Askin M."/>
            <person name="Barry K."/>
            <person name="Battaglia E."/>
            <person name="Bayram O."/>
            <person name="Benocci T."/>
            <person name="Braus-Stromeyer S.A."/>
            <person name="Caldana C."/>
            <person name="Canovas D."/>
            <person name="Cerqueira G.C."/>
            <person name="Chen F."/>
            <person name="Chen W."/>
            <person name="Choi C."/>
            <person name="Clum A."/>
            <person name="Dos Santos R.A."/>
            <person name="Damasio A.R."/>
            <person name="Diallinas G."/>
            <person name="Emri T."/>
            <person name="Fekete E."/>
            <person name="Flipphi M."/>
            <person name="Freyberg S."/>
            <person name="Gallo A."/>
            <person name="Gournas C."/>
            <person name="Habgood R."/>
            <person name="Hainaut M."/>
            <person name="Harispe M.L."/>
            <person name="Henrissat B."/>
            <person name="Hilden K.S."/>
            <person name="Hope R."/>
            <person name="Hossain A."/>
            <person name="Karabika E."/>
            <person name="Karaffa L."/>
            <person name="Karanyi Z."/>
            <person name="Krasevec N."/>
            <person name="Kuo A."/>
            <person name="Kusch H."/>
            <person name="LaButti K."/>
            <person name="Lagendijk E.L."/>
            <person name="Lapidus A."/>
            <person name="Levasseur A."/>
            <person name="Lindquist E."/>
            <person name="Lipzen A."/>
            <person name="Logrieco A.F."/>
            <person name="MacCabe A."/>
            <person name="Maekelae M.R."/>
            <person name="Malavazi I."/>
            <person name="Melin P."/>
            <person name="Meyer V."/>
            <person name="Mielnichuk N."/>
            <person name="Miskei M."/>
            <person name="Molnar A.P."/>
            <person name="Mule G."/>
            <person name="Ngan C.Y."/>
            <person name="Orejas M."/>
            <person name="Orosz E."/>
            <person name="Ouedraogo J.P."/>
            <person name="Overkamp K.M."/>
            <person name="Park H.-S."/>
            <person name="Perrone G."/>
            <person name="Piumi F."/>
            <person name="Punt P.J."/>
            <person name="Ram A.F."/>
            <person name="Ramon A."/>
            <person name="Rauscher S."/>
            <person name="Record E."/>
            <person name="Riano-Pachon D.M."/>
            <person name="Robert V."/>
            <person name="Roehrig J."/>
            <person name="Ruller R."/>
            <person name="Salamov A."/>
            <person name="Salih N.S."/>
            <person name="Samson R.A."/>
            <person name="Sandor E."/>
            <person name="Sanguinetti M."/>
            <person name="Schuetze T."/>
            <person name="Sepcic K."/>
            <person name="Shelest E."/>
            <person name="Sherlock G."/>
            <person name="Sophianopoulou V."/>
            <person name="Squina F.M."/>
            <person name="Sun H."/>
            <person name="Susca A."/>
            <person name="Todd R.B."/>
            <person name="Tsang A."/>
            <person name="Unkles S.E."/>
            <person name="van de Wiele N."/>
            <person name="van Rossen-Uffink D."/>
            <person name="Oliveira J.V."/>
            <person name="Vesth T.C."/>
            <person name="Visser J."/>
            <person name="Yu J.-H."/>
            <person name="Zhou M."/>
            <person name="Andersen M.R."/>
            <person name="Archer D.B."/>
            <person name="Baker S.E."/>
            <person name="Benoit I."/>
            <person name="Brakhage A.A."/>
            <person name="Braus G.H."/>
            <person name="Fischer R."/>
            <person name="Frisvad J.C."/>
            <person name="Goldman G.H."/>
            <person name="Houbraken J."/>
            <person name="Oakley B."/>
            <person name="Pocsi I."/>
            <person name="Scazzocchio C."/>
            <person name="Seiboth B."/>
            <person name="vanKuyk P.A."/>
            <person name="Wortman J."/>
            <person name="Dyer P.S."/>
            <person name="Grigoriev I.V."/>
        </authorList>
    </citation>
    <scope>NUCLEOTIDE SEQUENCE [LARGE SCALE GENOMIC DNA]</scope>
    <source>
        <strain evidence="2">CBS 593.65</strain>
    </source>
</reference>
<organism evidence="1 2">
    <name type="scientific">Aspergillus sydowii CBS 593.65</name>
    <dbReference type="NCBI Taxonomy" id="1036612"/>
    <lineage>
        <taxon>Eukaryota</taxon>
        <taxon>Fungi</taxon>
        <taxon>Dikarya</taxon>
        <taxon>Ascomycota</taxon>
        <taxon>Pezizomycotina</taxon>
        <taxon>Eurotiomycetes</taxon>
        <taxon>Eurotiomycetidae</taxon>
        <taxon>Eurotiales</taxon>
        <taxon>Aspergillaceae</taxon>
        <taxon>Aspergillus</taxon>
        <taxon>Aspergillus subgen. Nidulantes</taxon>
    </lineage>
</organism>
<protein>
    <submittedName>
        <fullName evidence="1">Uncharacterized protein</fullName>
    </submittedName>
</protein>
<dbReference type="RefSeq" id="XP_040698997.1">
    <property type="nucleotide sequence ID" value="XM_040847001.1"/>
</dbReference>
<evidence type="ECO:0000313" key="2">
    <source>
        <dbReference type="Proteomes" id="UP000184356"/>
    </source>
</evidence>
<proteinExistence type="predicted"/>
<sequence>MSQTPNSEQTVQGLRKCLARILKQDSCRGRLHRKLVVDRSSVLILYYLYVVCHGYSTNIARFLGYCTPDPSSQYFV</sequence>
<dbReference type="VEuPathDB" id="FungiDB:ASPSYDRAFT_452544"/>
<dbReference type="GeneID" id="63763074"/>
<name>A0A1L9T745_9EURO</name>
<dbReference type="AlphaFoldDB" id="A0A1L9T745"/>